<dbReference type="Pfam" id="PF00702">
    <property type="entry name" value="Hydrolase"/>
    <property type="match status" value="1"/>
</dbReference>
<dbReference type="PANTHER" id="PTHR18901:SF38">
    <property type="entry name" value="PSEUDOURIDINE-5'-PHOSPHATASE"/>
    <property type="match status" value="1"/>
</dbReference>
<dbReference type="Gene3D" id="3.40.50.1000">
    <property type="entry name" value="HAD superfamily/HAD-like"/>
    <property type="match status" value="1"/>
</dbReference>
<dbReference type="SUPFAM" id="SSF56784">
    <property type="entry name" value="HAD-like"/>
    <property type="match status" value="1"/>
</dbReference>
<dbReference type="InterPro" id="IPR023198">
    <property type="entry name" value="PGP-like_dom2"/>
</dbReference>
<dbReference type="InterPro" id="IPR023214">
    <property type="entry name" value="HAD_sf"/>
</dbReference>
<name>A0ABT2T8R2_9FIRM</name>
<dbReference type="SFLD" id="SFLDG01135">
    <property type="entry name" value="C1.5.6:_HAD__Beta-PGM__Phospha"/>
    <property type="match status" value="1"/>
</dbReference>
<protein>
    <submittedName>
        <fullName evidence="1">HAD family phosphatase</fullName>
    </submittedName>
</protein>
<dbReference type="NCBIfam" id="TIGR01509">
    <property type="entry name" value="HAD-SF-IA-v3"/>
    <property type="match status" value="1"/>
</dbReference>
<reference evidence="1 2" key="1">
    <citation type="journal article" date="2021" name="ISME Commun">
        <title>Automated analysis of genomic sequences facilitates high-throughput and comprehensive description of bacteria.</title>
        <authorList>
            <person name="Hitch T.C.A."/>
        </authorList>
    </citation>
    <scope>NUCLEOTIDE SEQUENCE [LARGE SCALE GENOMIC DNA]</scope>
    <source>
        <strain evidence="1 2">H2_18</strain>
    </source>
</reference>
<dbReference type="Proteomes" id="UP001652394">
    <property type="component" value="Unassembled WGS sequence"/>
</dbReference>
<comment type="caution">
    <text evidence="1">The sequence shown here is derived from an EMBL/GenBank/DDBJ whole genome shotgun (WGS) entry which is preliminary data.</text>
</comment>
<dbReference type="EMBL" id="JAOQJX010000003">
    <property type="protein sequence ID" value="MCU6746658.1"/>
    <property type="molecule type" value="Genomic_DNA"/>
</dbReference>
<gene>
    <name evidence="1" type="ORF">OCV51_03125</name>
</gene>
<dbReference type="RefSeq" id="WP_059069558.1">
    <property type="nucleotide sequence ID" value="NZ_JAOQJX010000003.1"/>
</dbReference>
<dbReference type="SFLD" id="SFLDS00003">
    <property type="entry name" value="Haloacid_Dehalogenase"/>
    <property type="match status" value="1"/>
</dbReference>
<dbReference type="InterPro" id="IPR036412">
    <property type="entry name" value="HAD-like_sf"/>
</dbReference>
<evidence type="ECO:0000313" key="2">
    <source>
        <dbReference type="Proteomes" id="UP001652394"/>
    </source>
</evidence>
<keyword evidence="2" id="KW-1185">Reference proteome</keyword>
<proteinExistence type="predicted"/>
<dbReference type="PANTHER" id="PTHR18901">
    <property type="entry name" value="2-DEOXYGLUCOSE-6-PHOSPHATE PHOSPHATASE 2"/>
    <property type="match status" value="1"/>
</dbReference>
<evidence type="ECO:0000313" key="1">
    <source>
        <dbReference type="EMBL" id="MCU6746658.1"/>
    </source>
</evidence>
<dbReference type="SFLD" id="SFLDG01129">
    <property type="entry name" value="C1.5:_HAD__Beta-PGM__Phosphata"/>
    <property type="match status" value="1"/>
</dbReference>
<sequence>MLKKKKAVIFDMDGSLVDSMWIWPEVDRKYVQKYHLTLPEDFHRAIEGKSYTETALYFVDTFPNLHKTVEEVQAEWIEMTMELYKTKVLLKPGAKEFLDKMKERHILLGIATSNARTLAEAALKALDIDWYFQSVKTSCEVPCGKPSPDIYLQVAKELQVSPEACLVFEDIPNGIRAGKNAGMEVCAVDDAFSRPLTDEKKELADYFIHDYFEIFQDTYERCF</sequence>
<dbReference type="PRINTS" id="PR00413">
    <property type="entry name" value="HADHALOGNASE"/>
</dbReference>
<organism evidence="1 2">
    <name type="scientific">Faecalicatena acetigenes</name>
    <dbReference type="NCBI Taxonomy" id="2981790"/>
    <lineage>
        <taxon>Bacteria</taxon>
        <taxon>Bacillati</taxon>
        <taxon>Bacillota</taxon>
        <taxon>Clostridia</taxon>
        <taxon>Lachnospirales</taxon>
        <taxon>Lachnospiraceae</taxon>
        <taxon>Faecalicatena</taxon>
    </lineage>
</organism>
<dbReference type="Gene3D" id="1.10.150.240">
    <property type="entry name" value="Putative phosphatase, domain 2"/>
    <property type="match status" value="1"/>
</dbReference>
<dbReference type="InterPro" id="IPR006439">
    <property type="entry name" value="HAD-SF_hydro_IA"/>
</dbReference>
<accession>A0ABT2T8R2</accession>